<name>X1BDC7_9ZZZZ</name>
<reference evidence="1" key="1">
    <citation type="journal article" date="2014" name="Front. Microbiol.">
        <title>High frequency of phylogenetically diverse reductive dehalogenase-homologous genes in deep subseafloor sedimentary metagenomes.</title>
        <authorList>
            <person name="Kawai M."/>
            <person name="Futagami T."/>
            <person name="Toyoda A."/>
            <person name="Takaki Y."/>
            <person name="Nishi S."/>
            <person name="Hori S."/>
            <person name="Arai W."/>
            <person name="Tsubouchi T."/>
            <person name="Morono Y."/>
            <person name="Uchiyama I."/>
            <person name="Ito T."/>
            <person name="Fujiyama A."/>
            <person name="Inagaki F."/>
            <person name="Takami H."/>
        </authorList>
    </citation>
    <scope>NUCLEOTIDE SEQUENCE</scope>
    <source>
        <strain evidence="1">Expedition CK06-06</strain>
    </source>
</reference>
<proteinExistence type="predicted"/>
<accession>X1BDC7</accession>
<evidence type="ECO:0000313" key="1">
    <source>
        <dbReference type="EMBL" id="GAG82138.1"/>
    </source>
</evidence>
<dbReference type="EMBL" id="BART01015255">
    <property type="protein sequence ID" value="GAG82138.1"/>
    <property type="molecule type" value="Genomic_DNA"/>
</dbReference>
<sequence>MRILLLIILFGSFVFAGDNGKIIVGNQKKIFSQDASTNAINTINYEHHEVHSGSHYTYSKIDADFDIADADTILIITPNITKWCHMIIDVEAALNTNIKLYENTAAAGYGSASVLTAYNNKAGYSSLAVAPVIICTPGS</sequence>
<comment type="caution">
    <text evidence="1">The sequence shown here is derived from an EMBL/GenBank/DDBJ whole genome shotgun (WGS) entry which is preliminary data.</text>
</comment>
<protein>
    <submittedName>
        <fullName evidence="1">Uncharacterized protein</fullName>
    </submittedName>
</protein>
<organism evidence="1">
    <name type="scientific">marine sediment metagenome</name>
    <dbReference type="NCBI Taxonomy" id="412755"/>
    <lineage>
        <taxon>unclassified sequences</taxon>
        <taxon>metagenomes</taxon>
        <taxon>ecological metagenomes</taxon>
    </lineage>
</organism>
<gene>
    <name evidence="1" type="ORF">S01H4_29677</name>
</gene>
<dbReference type="AlphaFoldDB" id="X1BDC7"/>